<dbReference type="Pfam" id="PF01370">
    <property type="entry name" value="Epimerase"/>
    <property type="match status" value="1"/>
</dbReference>
<evidence type="ECO:0000313" key="2">
    <source>
        <dbReference type="EMBL" id="NKF20879.1"/>
    </source>
</evidence>
<dbReference type="PANTHER" id="PTHR48079:SF6">
    <property type="entry name" value="NAD(P)-BINDING DOMAIN-CONTAINING PROTEIN-RELATED"/>
    <property type="match status" value="1"/>
</dbReference>
<dbReference type="PANTHER" id="PTHR48079">
    <property type="entry name" value="PROTEIN YEEZ"/>
    <property type="match status" value="1"/>
</dbReference>
<reference evidence="2" key="1">
    <citation type="submission" date="2020-03" db="EMBL/GenBank/DDBJ databases">
        <title>Solimonas marina sp. nov., isolated from deep seawater of the Pacific Ocean.</title>
        <authorList>
            <person name="Liu X."/>
            <person name="Lai Q."/>
            <person name="Sun F."/>
            <person name="Gai Y."/>
            <person name="Li G."/>
            <person name="Shao Z."/>
        </authorList>
    </citation>
    <scope>NUCLEOTIDE SEQUENCE</scope>
    <source>
        <strain evidence="2">C16B3</strain>
    </source>
</reference>
<accession>A0A969W6M8</accession>
<evidence type="ECO:0000313" key="3">
    <source>
        <dbReference type="Proteomes" id="UP000653472"/>
    </source>
</evidence>
<proteinExistence type="predicted"/>
<sequence length="304" mass="32022">MRIFVTGATGFIGSRVVQELLGAGHQVLGMTRSDAGAAALLKAGAEVHRGTLEDPASVAAGAAQADGVIHTAFDHNFANFAANCEKDRQVIRAMGAALAGSRRPLLITSGTGLGDPGNGEPAREDIANFAHPNPRKASEEAAQELLDAGVSVSVVRLPQVHDTVKQGFVSILVQVASEKRVCAYIGEGRNRWPAGHVLDVAHLYRLALERNEAGARYHAVGEEGIAIRDIAQVVGAGLQVPVISISAEQAMEHYGWFAGFAGMDLAATSDWTRKTLGWTPTGPTMIEDLKHMDYAAAASKPAYP</sequence>
<dbReference type="GO" id="GO:0004029">
    <property type="term" value="F:aldehyde dehydrogenase (NAD+) activity"/>
    <property type="evidence" value="ECO:0007669"/>
    <property type="project" value="TreeGrafter"/>
</dbReference>
<dbReference type="AlphaFoldDB" id="A0A969W6M8"/>
<dbReference type="InterPro" id="IPR036291">
    <property type="entry name" value="NAD(P)-bd_dom_sf"/>
</dbReference>
<dbReference type="InterPro" id="IPR001509">
    <property type="entry name" value="Epimerase_deHydtase"/>
</dbReference>
<protein>
    <submittedName>
        <fullName evidence="2">SDR family oxidoreductase</fullName>
    </submittedName>
</protein>
<dbReference type="Gene3D" id="3.40.50.720">
    <property type="entry name" value="NAD(P)-binding Rossmann-like Domain"/>
    <property type="match status" value="1"/>
</dbReference>
<name>A0A969W6M8_9GAMM</name>
<gene>
    <name evidence="2" type="ORF">G7Y82_01025</name>
</gene>
<keyword evidence="3" id="KW-1185">Reference proteome</keyword>
<dbReference type="CDD" id="cd05262">
    <property type="entry name" value="SDR_a7"/>
    <property type="match status" value="1"/>
</dbReference>
<dbReference type="GO" id="GO:0005737">
    <property type="term" value="C:cytoplasm"/>
    <property type="evidence" value="ECO:0007669"/>
    <property type="project" value="TreeGrafter"/>
</dbReference>
<dbReference type="RefSeq" id="WP_168146139.1">
    <property type="nucleotide sequence ID" value="NZ_JAAVXB010000001.1"/>
</dbReference>
<organism evidence="2 3">
    <name type="scientific">Solimonas marina</name>
    <dbReference type="NCBI Taxonomy" id="2714601"/>
    <lineage>
        <taxon>Bacteria</taxon>
        <taxon>Pseudomonadati</taxon>
        <taxon>Pseudomonadota</taxon>
        <taxon>Gammaproteobacteria</taxon>
        <taxon>Nevskiales</taxon>
        <taxon>Nevskiaceae</taxon>
        <taxon>Solimonas</taxon>
    </lineage>
</organism>
<dbReference type="SUPFAM" id="SSF51735">
    <property type="entry name" value="NAD(P)-binding Rossmann-fold domains"/>
    <property type="match status" value="1"/>
</dbReference>
<dbReference type="Proteomes" id="UP000653472">
    <property type="component" value="Unassembled WGS sequence"/>
</dbReference>
<evidence type="ECO:0000259" key="1">
    <source>
        <dbReference type="Pfam" id="PF01370"/>
    </source>
</evidence>
<dbReference type="EMBL" id="JAAVXB010000001">
    <property type="protein sequence ID" value="NKF20879.1"/>
    <property type="molecule type" value="Genomic_DNA"/>
</dbReference>
<dbReference type="InterPro" id="IPR051783">
    <property type="entry name" value="NAD(P)-dependent_oxidoreduct"/>
</dbReference>
<comment type="caution">
    <text evidence="2">The sequence shown here is derived from an EMBL/GenBank/DDBJ whole genome shotgun (WGS) entry which is preliminary data.</text>
</comment>
<feature type="domain" description="NAD-dependent epimerase/dehydratase" evidence="1">
    <location>
        <begin position="3"/>
        <end position="218"/>
    </location>
</feature>